<feature type="region of interest" description="Disordered" evidence="8">
    <location>
        <begin position="1"/>
        <end position="81"/>
    </location>
</feature>
<feature type="compositionally biased region" description="Low complexity" evidence="8">
    <location>
        <begin position="15"/>
        <end position="40"/>
    </location>
</feature>
<evidence type="ECO:0000256" key="4">
    <source>
        <dbReference type="ARBA" id="ARBA00023125"/>
    </source>
</evidence>
<dbReference type="RefSeq" id="XP_025365801.1">
    <property type="nucleotide sequence ID" value="XM_025516615.1"/>
</dbReference>
<feature type="compositionally biased region" description="Polar residues" evidence="8">
    <location>
        <begin position="271"/>
        <end position="282"/>
    </location>
</feature>
<dbReference type="GO" id="GO:0003677">
    <property type="term" value="F:DNA binding"/>
    <property type="evidence" value="ECO:0007669"/>
    <property type="project" value="UniProtKB-KW"/>
</dbReference>
<dbReference type="InterPro" id="IPR004827">
    <property type="entry name" value="bZIP"/>
</dbReference>
<dbReference type="GeneID" id="37038485"/>
<accession>A0A316VR41</accession>
<dbReference type="STRING" id="1522189.A0A316VR41"/>
<dbReference type="Pfam" id="PF00170">
    <property type="entry name" value="bZIP_1"/>
    <property type="match status" value="1"/>
</dbReference>
<comment type="similarity">
    <text evidence="2">Belongs to the bZIP family.</text>
</comment>
<feature type="compositionally biased region" description="Low complexity" evidence="8">
    <location>
        <begin position="234"/>
        <end position="264"/>
    </location>
</feature>
<dbReference type="GO" id="GO:0000981">
    <property type="term" value="F:DNA-binding transcription factor activity, RNA polymerase II-specific"/>
    <property type="evidence" value="ECO:0007669"/>
    <property type="project" value="InterPro"/>
</dbReference>
<reference evidence="10 11" key="1">
    <citation type="journal article" date="2018" name="Mol. Biol. Evol.">
        <title>Broad Genomic Sampling Reveals a Smut Pathogenic Ancestry of the Fungal Clade Ustilaginomycotina.</title>
        <authorList>
            <person name="Kijpornyongpan T."/>
            <person name="Mondo S.J."/>
            <person name="Barry K."/>
            <person name="Sandor L."/>
            <person name="Lee J."/>
            <person name="Lipzen A."/>
            <person name="Pangilinan J."/>
            <person name="LaButti K."/>
            <person name="Hainaut M."/>
            <person name="Henrissat B."/>
            <person name="Grigoriev I.V."/>
            <person name="Spatafora J.W."/>
            <person name="Aime M.C."/>
        </authorList>
    </citation>
    <scope>NUCLEOTIDE SEQUENCE [LARGE SCALE GENOMIC DNA]</scope>
    <source>
        <strain evidence="10 11">MCA 4658</strain>
    </source>
</reference>
<keyword evidence="3" id="KW-0805">Transcription regulation</keyword>
<name>A0A316VR41_9BASI</name>
<dbReference type="PROSITE" id="PS50217">
    <property type="entry name" value="BZIP"/>
    <property type="match status" value="1"/>
</dbReference>
<dbReference type="InParanoid" id="A0A316VR41"/>
<feature type="domain" description="BZIP" evidence="9">
    <location>
        <begin position="58"/>
        <end position="115"/>
    </location>
</feature>
<evidence type="ECO:0000256" key="2">
    <source>
        <dbReference type="ARBA" id="ARBA00007163"/>
    </source>
</evidence>
<dbReference type="GO" id="GO:0006986">
    <property type="term" value="P:response to unfolded protein"/>
    <property type="evidence" value="ECO:0007669"/>
    <property type="project" value="UniProtKB-KW"/>
</dbReference>
<dbReference type="EMBL" id="KZ819585">
    <property type="protein sequence ID" value="PWN38641.1"/>
    <property type="molecule type" value="Genomic_DNA"/>
</dbReference>
<dbReference type="PANTHER" id="PTHR46714">
    <property type="entry name" value="TRANSCRIPTIONAL ACTIVATOR HAC1"/>
    <property type="match status" value="1"/>
</dbReference>
<feature type="region of interest" description="Disordered" evidence="8">
    <location>
        <begin position="172"/>
        <end position="198"/>
    </location>
</feature>
<gene>
    <name evidence="10" type="ORF">IE81DRAFT_350873</name>
</gene>
<evidence type="ECO:0000256" key="5">
    <source>
        <dbReference type="ARBA" id="ARBA00023163"/>
    </source>
</evidence>
<dbReference type="InterPro" id="IPR044280">
    <property type="entry name" value="Hac1/HY5"/>
</dbReference>
<evidence type="ECO:0000313" key="11">
    <source>
        <dbReference type="Proteomes" id="UP000245783"/>
    </source>
</evidence>
<evidence type="ECO:0000256" key="7">
    <source>
        <dbReference type="ARBA" id="ARBA00023242"/>
    </source>
</evidence>
<evidence type="ECO:0000256" key="6">
    <source>
        <dbReference type="ARBA" id="ARBA00023230"/>
    </source>
</evidence>
<dbReference type="OrthoDB" id="10477485at2759"/>
<evidence type="ECO:0000259" key="9">
    <source>
        <dbReference type="PROSITE" id="PS50217"/>
    </source>
</evidence>
<dbReference type="GO" id="GO:0005634">
    <property type="term" value="C:nucleus"/>
    <property type="evidence" value="ECO:0007669"/>
    <property type="project" value="UniProtKB-SubCell"/>
</dbReference>
<feature type="compositionally biased region" description="Basic and acidic residues" evidence="8">
    <location>
        <begin position="54"/>
        <end position="65"/>
    </location>
</feature>
<feature type="region of interest" description="Disordered" evidence="8">
    <location>
        <begin position="234"/>
        <end position="292"/>
    </location>
</feature>
<keyword evidence="5" id="KW-0804">Transcription</keyword>
<protein>
    <recommendedName>
        <fullName evidence="9">BZIP domain-containing protein</fullName>
    </recommendedName>
</protein>
<evidence type="ECO:0000256" key="8">
    <source>
        <dbReference type="SAM" id="MobiDB-lite"/>
    </source>
</evidence>
<dbReference type="Proteomes" id="UP000245783">
    <property type="component" value="Unassembled WGS sequence"/>
</dbReference>
<feature type="compositionally biased region" description="Low complexity" evidence="8">
    <location>
        <begin position="175"/>
        <end position="198"/>
    </location>
</feature>
<comment type="subcellular location">
    <subcellularLocation>
        <location evidence="1">Nucleus</location>
    </subcellularLocation>
</comment>
<dbReference type="Gene3D" id="1.20.5.170">
    <property type="match status" value="1"/>
</dbReference>
<evidence type="ECO:0000256" key="3">
    <source>
        <dbReference type="ARBA" id="ARBA00023015"/>
    </source>
</evidence>
<sequence>MASTSPDLRSPAMFSASTLASPSPSASISIASASATSSSSTKRKADSQGPKPMDPARRARLEARQARNRTSAQISRNRKKAHVEMLEVEVEELRKRNAELEERAKDAEDTKQRLKVLEQLVQALFSNSPVNAALRSTRSIIDAPLGCAQSSTAQPLPQTCVPDGLVAPSSIQLDSSHPSLAPSLHAAAPSSSSSTSSILPSLLAASPSSRSTLNFVLPSNTSSTSNLPSTIFASSTLSTSSPTSSPSLCQPRPSAAPISPSSPSHALTAPSPESISHSQTSPDVRLPAAEASPLTGWPGKVCGGGVGHDTAVGLHETLFGSSEAHRLGSNAEEDEKDHFEIQAEGAQQASESSEEMINGASTWKCRSMQGQQETDRLLALLGLSPGAACGVDTSTRTSTSAFGALDADGYVDFSMNLDVDADALHGLFGDAAHETRDGAFQLGSAADLSSEPAAMQDVCSGNELGLTLGSLASL</sequence>
<keyword evidence="7" id="KW-0539">Nucleus</keyword>
<keyword evidence="4" id="KW-0238">DNA-binding</keyword>
<dbReference type="GO" id="GO:0045944">
    <property type="term" value="P:positive regulation of transcription by RNA polymerase II"/>
    <property type="evidence" value="ECO:0007669"/>
    <property type="project" value="InterPro"/>
</dbReference>
<dbReference type="SUPFAM" id="SSF57959">
    <property type="entry name" value="Leucine zipper domain"/>
    <property type="match status" value="1"/>
</dbReference>
<evidence type="ECO:0000313" key="10">
    <source>
        <dbReference type="EMBL" id="PWN38641.1"/>
    </source>
</evidence>
<evidence type="ECO:0000256" key="1">
    <source>
        <dbReference type="ARBA" id="ARBA00004123"/>
    </source>
</evidence>
<keyword evidence="6" id="KW-0834">Unfolded protein response</keyword>
<dbReference type="AlphaFoldDB" id="A0A316VR41"/>
<dbReference type="PANTHER" id="PTHR46714:SF6">
    <property type="entry name" value="TRANSCRIPTIONAL ACTIVATOR HAC1"/>
    <property type="match status" value="1"/>
</dbReference>
<proteinExistence type="inferred from homology"/>
<keyword evidence="11" id="KW-1185">Reference proteome</keyword>
<dbReference type="InterPro" id="IPR046347">
    <property type="entry name" value="bZIP_sf"/>
</dbReference>
<organism evidence="10 11">
    <name type="scientific">Ceraceosorus guamensis</name>
    <dbReference type="NCBI Taxonomy" id="1522189"/>
    <lineage>
        <taxon>Eukaryota</taxon>
        <taxon>Fungi</taxon>
        <taxon>Dikarya</taxon>
        <taxon>Basidiomycota</taxon>
        <taxon>Ustilaginomycotina</taxon>
        <taxon>Exobasidiomycetes</taxon>
        <taxon>Ceraceosorales</taxon>
        <taxon>Ceraceosoraceae</taxon>
        <taxon>Ceraceosorus</taxon>
    </lineage>
</organism>